<dbReference type="GO" id="GO:0048172">
    <property type="term" value="P:regulation of short-term neuronal synaptic plasticity"/>
    <property type="evidence" value="ECO:0007669"/>
    <property type="project" value="TreeGrafter"/>
</dbReference>
<protein>
    <recommendedName>
        <fullName evidence="2">BSD domain-containing protein</fullName>
    </recommendedName>
</protein>
<dbReference type="InterPro" id="IPR035925">
    <property type="entry name" value="BSD_dom_sf"/>
</dbReference>
<dbReference type="Proteomes" id="UP000218231">
    <property type="component" value="Unassembled WGS sequence"/>
</dbReference>
<dbReference type="SUPFAM" id="SSF140383">
    <property type="entry name" value="BSD domain-like"/>
    <property type="match status" value="1"/>
</dbReference>
<dbReference type="InterPro" id="IPR051494">
    <property type="entry name" value="BSD_domain-containing"/>
</dbReference>
<sequence>MASWFGDIKKKLQDTVSAIEQQMKAENSDDSEQQQVVAEEKPKLENSEPKPENEENPENADEEKQEEVAFAGGKGLLSGFDAGKFLKDTTAFATKQLEVVKTAVIDKSMLGELNRDQTEFERQLEEEKKKNDSVTLPWEGLSDENLAKKKILALSLDSRNFLRDSPGDSEFSAQQQEAMAAKLIGVDSNLGKVRFQLVPKKLTEQKFWSNYFYRVGLIRQSILMNEPVRTSKTPEPQPPAENCETSTATAPTTSNETVTGKEEKVEEKVESPDENTKNAENSPLEEDWETEILADLDSEKIQEKTGGKNDEEWESELQDLLNGSE</sequence>
<proteinExistence type="predicted"/>
<gene>
    <name evidence="3" type="ORF">WR25_08256</name>
</gene>
<name>A0A2A2LHN4_9BILA</name>
<feature type="region of interest" description="Disordered" evidence="1">
    <location>
        <begin position="229"/>
        <end position="325"/>
    </location>
</feature>
<dbReference type="GO" id="GO:0005794">
    <property type="term" value="C:Golgi apparatus"/>
    <property type="evidence" value="ECO:0007669"/>
    <property type="project" value="TreeGrafter"/>
</dbReference>
<evidence type="ECO:0000313" key="3">
    <source>
        <dbReference type="EMBL" id="PAV85650.1"/>
    </source>
</evidence>
<dbReference type="EMBL" id="LIAE01006751">
    <property type="protein sequence ID" value="PAV85650.1"/>
    <property type="molecule type" value="Genomic_DNA"/>
</dbReference>
<comment type="caution">
    <text evidence="3">The sequence shown here is derived from an EMBL/GenBank/DDBJ whole genome shotgun (WGS) entry which is preliminary data.</text>
</comment>
<dbReference type="InterPro" id="IPR005607">
    <property type="entry name" value="BSD_dom"/>
</dbReference>
<dbReference type="GO" id="GO:0005634">
    <property type="term" value="C:nucleus"/>
    <property type="evidence" value="ECO:0007669"/>
    <property type="project" value="TreeGrafter"/>
</dbReference>
<feature type="domain" description="BSD" evidence="2">
    <location>
        <begin position="167"/>
        <end position="219"/>
    </location>
</feature>
<feature type="compositionally biased region" description="Basic and acidic residues" evidence="1">
    <location>
        <begin position="259"/>
        <end position="277"/>
    </location>
</feature>
<feature type="compositionally biased region" description="Acidic residues" evidence="1">
    <location>
        <begin position="54"/>
        <end position="65"/>
    </location>
</feature>
<dbReference type="AlphaFoldDB" id="A0A2A2LHN4"/>
<evidence type="ECO:0000313" key="4">
    <source>
        <dbReference type="Proteomes" id="UP000218231"/>
    </source>
</evidence>
<dbReference type="PANTHER" id="PTHR16019">
    <property type="entry name" value="SYNAPSE-ASSOCIATED PROTEIN"/>
    <property type="match status" value="1"/>
</dbReference>
<dbReference type="STRING" id="2018661.A0A2A2LHN4"/>
<evidence type="ECO:0000259" key="2">
    <source>
        <dbReference type="PROSITE" id="PS50858"/>
    </source>
</evidence>
<keyword evidence="4" id="KW-1185">Reference proteome</keyword>
<feature type="region of interest" description="Disordered" evidence="1">
    <location>
        <begin position="20"/>
        <end position="71"/>
    </location>
</feature>
<feature type="compositionally biased region" description="Polar residues" evidence="1">
    <location>
        <begin position="243"/>
        <end position="255"/>
    </location>
</feature>
<dbReference type="GO" id="GO:0045202">
    <property type="term" value="C:synapse"/>
    <property type="evidence" value="ECO:0007669"/>
    <property type="project" value="TreeGrafter"/>
</dbReference>
<accession>A0A2A2LHN4</accession>
<reference evidence="3 4" key="1">
    <citation type="journal article" date="2017" name="Curr. Biol.">
        <title>Genome architecture and evolution of a unichromosomal asexual nematode.</title>
        <authorList>
            <person name="Fradin H."/>
            <person name="Zegar C."/>
            <person name="Gutwein M."/>
            <person name="Lucas J."/>
            <person name="Kovtun M."/>
            <person name="Corcoran D."/>
            <person name="Baugh L.R."/>
            <person name="Kiontke K."/>
            <person name="Gunsalus K."/>
            <person name="Fitch D.H."/>
            <person name="Piano F."/>
        </authorList>
    </citation>
    <scope>NUCLEOTIDE SEQUENCE [LARGE SCALE GENOMIC DNA]</scope>
    <source>
        <strain evidence="3">PF1309</strain>
    </source>
</reference>
<dbReference type="Pfam" id="PF03909">
    <property type="entry name" value="BSD"/>
    <property type="match status" value="1"/>
</dbReference>
<evidence type="ECO:0000256" key="1">
    <source>
        <dbReference type="SAM" id="MobiDB-lite"/>
    </source>
</evidence>
<dbReference type="SMART" id="SM00751">
    <property type="entry name" value="BSD"/>
    <property type="match status" value="1"/>
</dbReference>
<dbReference type="GO" id="GO:0038203">
    <property type="term" value="P:TORC2 signaling"/>
    <property type="evidence" value="ECO:0007669"/>
    <property type="project" value="TreeGrafter"/>
</dbReference>
<dbReference type="OrthoDB" id="47923at2759"/>
<feature type="compositionally biased region" description="Acidic residues" evidence="1">
    <location>
        <begin position="283"/>
        <end position="296"/>
    </location>
</feature>
<feature type="compositionally biased region" description="Basic and acidic residues" evidence="1">
    <location>
        <begin position="297"/>
        <end position="310"/>
    </location>
</feature>
<dbReference type="Gene3D" id="1.10.3970.10">
    <property type="entry name" value="BSD domain"/>
    <property type="match status" value="1"/>
</dbReference>
<feature type="compositionally biased region" description="Basic and acidic residues" evidence="1">
    <location>
        <begin position="38"/>
        <end position="53"/>
    </location>
</feature>
<dbReference type="PROSITE" id="PS50858">
    <property type="entry name" value="BSD"/>
    <property type="match status" value="1"/>
</dbReference>
<dbReference type="PANTHER" id="PTHR16019:SF6">
    <property type="entry name" value="SYNAPSE-ASSOCIATED PROTEIN 1"/>
    <property type="match status" value="1"/>
</dbReference>
<organism evidence="3 4">
    <name type="scientific">Diploscapter pachys</name>
    <dbReference type="NCBI Taxonomy" id="2018661"/>
    <lineage>
        <taxon>Eukaryota</taxon>
        <taxon>Metazoa</taxon>
        <taxon>Ecdysozoa</taxon>
        <taxon>Nematoda</taxon>
        <taxon>Chromadorea</taxon>
        <taxon>Rhabditida</taxon>
        <taxon>Rhabditina</taxon>
        <taxon>Rhabditomorpha</taxon>
        <taxon>Rhabditoidea</taxon>
        <taxon>Rhabditidae</taxon>
        <taxon>Diploscapter</taxon>
    </lineage>
</organism>